<name>A0A7C9EM11_OPUST</name>
<dbReference type="AlphaFoldDB" id="A0A7C9EM11"/>
<evidence type="ECO:0000313" key="2">
    <source>
        <dbReference type="EMBL" id="MBA4671782.1"/>
    </source>
</evidence>
<keyword evidence="1" id="KW-0812">Transmembrane</keyword>
<keyword evidence="1" id="KW-1133">Transmembrane helix</keyword>
<accession>A0A7C9EM11</accession>
<evidence type="ECO:0000256" key="1">
    <source>
        <dbReference type="SAM" id="Phobius"/>
    </source>
</evidence>
<keyword evidence="1" id="KW-0472">Membrane</keyword>
<dbReference type="EMBL" id="GISG01252354">
    <property type="protein sequence ID" value="MBA4671782.1"/>
    <property type="molecule type" value="Transcribed_RNA"/>
</dbReference>
<organism evidence="2">
    <name type="scientific">Opuntia streptacantha</name>
    <name type="common">Prickly pear cactus</name>
    <name type="synonym">Opuntia cardona</name>
    <dbReference type="NCBI Taxonomy" id="393608"/>
    <lineage>
        <taxon>Eukaryota</taxon>
        <taxon>Viridiplantae</taxon>
        <taxon>Streptophyta</taxon>
        <taxon>Embryophyta</taxon>
        <taxon>Tracheophyta</taxon>
        <taxon>Spermatophyta</taxon>
        <taxon>Magnoliopsida</taxon>
        <taxon>eudicotyledons</taxon>
        <taxon>Gunneridae</taxon>
        <taxon>Pentapetalae</taxon>
        <taxon>Caryophyllales</taxon>
        <taxon>Cactineae</taxon>
        <taxon>Cactaceae</taxon>
        <taxon>Opuntioideae</taxon>
        <taxon>Opuntia</taxon>
    </lineage>
</organism>
<reference evidence="2" key="1">
    <citation type="journal article" date="2013" name="J. Plant Res.">
        <title>Effect of fungi and light on seed germination of three Opuntia species from semiarid lands of central Mexico.</title>
        <authorList>
            <person name="Delgado-Sanchez P."/>
            <person name="Jimenez-Bremont J.F."/>
            <person name="Guerrero-Gonzalez Mde L."/>
            <person name="Flores J."/>
        </authorList>
    </citation>
    <scope>NUCLEOTIDE SEQUENCE</scope>
    <source>
        <tissue evidence="2">Cladode</tissue>
    </source>
</reference>
<proteinExistence type="predicted"/>
<feature type="transmembrane region" description="Helical" evidence="1">
    <location>
        <begin position="77"/>
        <end position="96"/>
    </location>
</feature>
<reference evidence="2" key="2">
    <citation type="submission" date="2020-07" db="EMBL/GenBank/DDBJ databases">
        <authorList>
            <person name="Vera ALvarez R."/>
            <person name="Arias-Moreno D.M."/>
            <person name="Jimenez-Jacinto V."/>
            <person name="Jimenez-Bremont J.F."/>
            <person name="Swaminathan K."/>
            <person name="Moose S.P."/>
            <person name="Guerrero-Gonzalez M.L."/>
            <person name="Marino-Ramirez L."/>
            <person name="Landsman D."/>
            <person name="Rodriguez-Kessler M."/>
            <person name="Delgado-Sanchez P."/>
        </authorList>
    </citation>
    <scope>NUCLEOTIDE SEQUENCE</scope>
    <source>
        <tissue evidence="2">Cladode</tissue>
    </source>
</reference>
<protein>
    <submittedName>
        <fullName evidence="2">Uncharacterized protein</fullName>
    </submittedName>
</protein>
<sequence length="107" mass="11517">MTTTATSTSLPTTYTHLIQSASTSTATSSAATTLHHPPPLLTAAMESRSVLSLADPTPSTTDDLDPQRRPFCVVFTFLWYVFLAVLCLIASGGGAMQSQRRKREKVT</sequence>